<dbReference type="Gene3D" id="3.90.550.10">
    <property type="entry name" value="Spore Coat Polysaccharide Biosynthesis Protein SpsA, Chain A"/>
    <property type="match status" value="1"/>
</dbReference>
<comment type="caution">
    <text evidence="14">The sequence shown here is derived from an EMBL/GenBank/DDBJ whole genome shotgun (WGS) entry which is preliminary data.</text>
</comment>
<dbReference type="InterPro" id="IPR001173">
    <property type="entry name" value="Glyco_trans_2-like"/>
</dbReference>
<dbReference type="InterPro" id="IPR029044">
    <property type="entry name" value="Nucleotide-diphossugar_trans"/>
</dbReference>
<evidence type="ECO:0000256" key="1">
    <source>
        <dbReference type="ARBA" id="ARBA00004389"/>
    </source>
</evidence>
<evidence type="ECO:0000256" key="13">
    <source>
        <dbReference type="ARBA" id="ARBA00070518"/>
    </source>
</evidence>
<dbReference type="PANTHER" id="PTHR10859:SF91">
    <property type="entry name" value="DOLICHYL-PHOSPHATE BETA-GLUCOSYLTRANSFERASE"/>
    <property type="match status" value="1"/>
</dbReference>
<sequence>MLDFTTILLYIVVLVAICLTLMLAVIHLTSTAYPNLARYKSEEFFKDPKNGGTSVLFSSIDDVPTKELSIVVPAYCEEERLPVMLDECLECLEDRFAGEPQFSYEVIVVDDGSPDKTSEVALAYSQSYGTDKVRVLTLEKNRGKGGAIRLGVFSARGKMILFADADGATNFQDLSKLEDKMKHLIGDKKDSCAVVCGSRAHLQKDSIAERSLFRTFLMYGFHFLVWFLCVRGIKDTQCGFKLLTRNAAKILFSNLHVERWAFDVDMLYIAQHFNMAIGEVAVRWTEIDGSKMIAVWSWLQMGRDILLIRLRYFLGSWKIDNKVKLD</sequence>
<dbReference type="EC" id="2.4.1.117" evidence="4"/>
<keyword evidence="10" id="KW-1133">Transmembrane helix</keyword>
<dbReference type="GO" id="GO:0004581">
    <property type="term" value="F:dolichyl-phosphate beta-glucosyltransferase activity"/>
    <property type="evidence" value="ECO:0007669"/>
    <property type="project" value="UniProtKB-EC"/>
</dbReference>
<dbReference type="GO" id="GO:0006487">
    <property type="term" value="P:protein N-linked glycosylation"/>
    <property type="evidence" value="ECO:0007669"/>
    <property type="project" value="TreeGrafter"/>
</dbReference>
<accession>A0A8J1TFV8</accession>
<evidence type="ECO:0000256" key="8">
    <source>
        <dbReference type="ARBA" id="ARBA00022824"/>
    </source>
</evidence>
<evidence type="ECO:0000256" key="9">
    <source>
        <dbReference type="ARBA" id="ARBA00022968"/>
    </source>
</evidence>
<evidence type="ECO:0000256" key="12">
    <source>
        <dbReference type="ARBA" id="ARBA00045097"/>
    </source>
</evidence>
<dbReference type="PANTHER" id="PTHR10859">
    <property type="entry name" value="GLYCOSYL TRANSFERASE"/>
    <property type="match status" value="1"/>
</dbReference>
<evidence type="ECO:0000256" key="10">
    <source>
        <dbReference type="ARBA" id="ARBA00022989"/>
    </source>
</evidence>
<comment type="pathway">
    <text evidence="2">Protein modification; protein glycosylation.</text>
</comment>
<dbReference type="InterPro" id="IPR035518">
    <property type="entry name" value="DPG_synthase"/>
</dbReference>
<dbReference type="CDD" id="cd04188">
    <property type="entry name" value="DPG_synthase"/>
    <property type="match status" value="1"/>
</dbReference>
<proteinExistence type="inferred from homology"/>
<dbReference type="Proteomes" id="UP000749559">
    <property type="component" value="Unassembled WGS sequence"/>
</dbReference>
<keyword evidence="6" id="KW-0808">Transferase</keyword>
<dbReference type="AlphaFoldDB" id="A0A8J1TFV8"/>
<keyword evidence="7" id="KW-0812">Transmembrane</keyword>
<comment type="subcellular location">
    <subcellularLocation>
        <location evidence="1">Endoplasmic reticulum membrane</location>
        <topology evidence="1">Single-pass membrane protein</topology>
    </subcellularLocation>
</comment>
<dbReference type="EMBL" id="CAIIXF020000002">
    <property type="protein sequence ID" value="CAH1777122.1"/>
    <property type="molecule type" value="Genomic_DNA"/>
</dbReference>
<dbReference type="OrthoDB" id="3784at2759"/>
<dbReference type="SUPFAM" id="SSF53448">
    <property type="entry name" value="Nucleotide-diphospho-sugar transferases"/>
    <property type="match status" value="1"/>
</dbReference>
<evidence type="ECO:0000256" key="5">
    <source>
        <dbReference type="ARBA" id="ARBA00022676"/>
    </source>
</evidence>
<dbReference type="FunFam" id="3.90.550.10:FF:000068">
    <property type="entry name" value="ALG5, dolichyl-phosphate beta-glucosyltransferase"/>
    <property type="match status" value="1"/>
</dbReference>
<comment type="similarity">
    <text evidence="3">Belongs to the glycosyltransferase 2 family.</text>
</comment>
<keyword evidence="11" id="KW-0472">Membrane</keyword>
<evidence type="ECO:0000313" key="15">
    <source>
        <dbReference type="Proteomes" id="UP000749559"/>
    </source>
</evidence>
<dbReference type="GO" id="GO:0005789">
    <property type="term" value="C:endoplasmic reticulum membrane"/>
    <property type="evidence" value="ECO:0007669"/>
    <property type="project" value="UniProtKB-SubCell"/>
</dbReference>
<gene>
    <name evidence="14" type="ORF">OFUS_LOCUS4207</name>
</gene>
<evidence type="ECO:0000256" key="7">
    <source>
        <dbReference type="ARBA" id="ARBA00022692"/>
    </source>
</evidence>
<keyword evidence="5" id="KW-0328">Glycosyltransferase</keyword>
<evidence type="ECO:0000256" key="4">
    <source>
        <dbReference type="ARBA" id="ARBA00012583"/>
    </source>
</evidence>
<organism evidence="14 15">
    <name type="scientific">Owenia fusiformis</name>
    <name type="common">Polychaete worm</name>
    <dbReference type="NCBI Taxonomy" id="6347"/>
    <lineage>
        <taxon>Eukaryota</taxon>
        <taxon>Metazoa</taxon>
        <taxon>Spiralia</taxon>
        <taxon>Lophotrochozoa</taxon>
        <taxon>Annelida</taxon>
        <taxon>Polychaeta</taxon>
        <taxon>Sedentaria</taxon>
        <taxon>Canalipalpata</taxon>
        <taxon>Sabellida</taxon>
        <taxon>Oweniida</taxon>
        <taxon>Oweniidae</taxon>
        <taxon>Owenia</taxon>
    </lineage>
</organism>
<evidence type="ECO:0000313" key="14">
    <source>
        <dbReference type="EMBL" id="CAH1777122.1"/>
    </source>
</evidence>
<dbReference type="Pfam" id="PF00535">
    <property type="entry name" value="Glycos_transf_2"/>
    <property type="match status" value="1"/>
</dbReference>
<protein>
    <recommendedName>
        <fullName evidence="13">Dolichyl-phosphate beta-glucosyltransferase</fullName>
        <ecNumber evidence="4">2.4.1.117</ecNumber>
    </recommendedName>
</protein>
<keyword evidence="9" id="KW-0735">Signal-anchor</keyword>
<evidence type="ECO:0000256" key="6">
    <source>
        <dbReference type="ARBA" id="ARBA00022679"/>
    </source>
</evidence>
<evidence type="ECO:0000256" key="3">
    <source>
        <dbReference type="ARBA" id="ARBA00006739"/>
    </source>
</evidence>
<name>A0A8J1TFV8_OWEFU</name>
<reference evidence="14" key="1">
    <citation type="submission" date="2022-03" db="EMBL/GenBank/DDBJ databases">
        <authorList>
            <person name="Martin C."/>
        </authorList>
    </citation>
    <scope>NUCLEOTIDE SEQUENCE</scope>
</reference>
<keyword evidence="8" id="KW-0256">Endoplasmic reticulum</keyword>
<keyword evidence="15" id="KW-1185">Reference proteome</keyword>
<evidence type="ECO:0000256" key="2">
    <source>
        <dbReference type="ARBA" id="ARBA00004922"/>
    </source>
</evidence>
<evidence type="ECO:0000256" key="11">
    <source>
        <dbReference type="ARBA" id="ARBA00023136"/>
    </source>
</evidence>
<comment type="catalytic activity">
    <reaction evidence="12">
        <text>a di-trans,poly-cis-dolichyl phosphate + UDP-alpha-D-glucose = a di-trans,poly-cis-dolichyl beta-D-glucosyl phosphate + UDP</text>
        <dbReference type="Rhea" id="RHEA:15401"/>
        <dbReference type="Rhea" id="RHEA-COMP:19498"/>
        <dbReference type="Rhea" id="RHEA-COMP:19502"/>
        <dbReference type="ChEBI" id="CHEBI:57525"/>
        <dbReference type="ChEBI" id="CHEBI:57683"/>
        <dbReference type="ChEBI" id="CHEBI:58223"/>
        <dbReference type="ChEBI" id="CHEBI:58885"/>
        <dbReference type="EC" id="2.4.1.117"/>
    </reaction>
    <physiologicalReaction direction="left-to-right" evidence="12">
        <dbReference type="Rhea" id="RHEA:15402"/>
    </physiologicalReaction>
</comment>